<dbReference type="InterPro" id="IPR052080">
    <property type="entry name" value="vWF_C/EGF_Fibrillin"/>
</dbReference>
<dbReference type="SMART" id="SM00181">
    <property type="entry name" value="EGF"/>
    <property type="match status" value="1"/>
</dbReference>
<evidence type="ECO:0000256" key="9">
    <source>
        <dbReference type="PROSITE-ProRule" id="PRU00076"/>
    </source>
</evidence>
<reference evidence="13" key="1">
    <citation type="journal article" date="2023" name="Front. Mar. Sci.">
        <title>A new Merluccius polli reference genome to investigate the effects of global change in West African waters.</title>
        <authorList>
            <person name="Mateo J.L."/>
            <person name="Blanco-Fernandez C."/>
            <person name="Garcia-Vazquez E."/>
            <person name="Machado-Schiaffino G."/>
        </authorList>
    </citation>
    <scope>NUCLEOTIDE SEQUENCE</scope>
    <source>
        <strain evidence="13">C29</strain>
        <tissue evidence="13">Fin</tissue>
    </source>
</reference>
<dbReference type="InterPro" id="IPR036773">
    <property type="entry name" value="TB_dom_sf"/>
</dbReference>
<organism evidence="13 14">
    <name type="scientific">Merluccius polli</name>
    <name type="common">Benguela hake</name>
    <name type="synonym">Merluccius cadenati</name>
    <dbReference type="NCBI Taxonomy" id="89951"/>
    <lineage>
        <taxon>Eukaryota</taxon>
        <taxon>Metazoa</taxon>
        <taxon>Chordata</taxon>
        <taxon>Craniata</taxon>
        <taxon>Vertebrata</taxon>
        <taxon>Euteleostomi</taxon>
        <taxon>Actinopterygii</taxon>
        <taxon>Neopterygii</taxon>
        <taxon>Teleostei</taxon>
        <taxon>Neoteleostei</taxon>
        <taxon>Acanthomorphata</taxon>
        <taxon>Zeiogadaria</taxon>
        <taxon>Gadariae</taxon>
        <taxon>Gadiformes</taxon>
        <taxon>Gadoidei</taxon>
        <taxon>Merlucciidae</taxon>
        <taxon>Merluccius</taxon>
    </lineage>
</organism>
<sequence>MYCVCVCVCVCVDVNECVEPGLCENGVCVNTRGSYSCVCRAGFILDASHGLCISQRVISEERSQCYRVLGPGSGPSSCSLPILKNITKQICCCSRVGKAWGADCQRCPYYASVEFKDICPAGPGYHYSASALQLHQRSTGSAQLVTPGNQDKQDKQSSVTNVQTQGSNTGTHTCSRTSILFSRKDVLVPGSRTRQPGGRLDLL</sequence>
<gene>
    <name evidence="13" type="primary">Ltbp4_1</name>
    <name evidence="13" type="ORF">N1851_012218</name>
</gene>
<evidence type="ECO:0000313" key="14">
    <source>
        <dbReference type="Proteomes" id="UP001174136"/>
    </source>
</evidence>
<dbReference type="PROSITE" id="PS00010">
    <property type="entry name" value="ASX_HYDROXYL"/>
    <property type="match status" value="1"/>
</dbReference>
<evidence type="ECO:0000256" key="2">
    <source>
        <dbReference type="ARBA" id="ARBA00022525"/>
    </source>
</evidence>
<evidence type="ECO:0000256" key="4">
    <source>
        <dbReference type="ARBA" id="ARBA00022536"/>
    </source>
</evidence>
<protein>
    <submittedName>
        <fullName evidence="13">Latent-transforming growth factor beta-binding protein 4</fullName>
    </submittedName>
</protein>
<dbReference type="Pfam" id="PF00683">
    <property type="entry name" value="TB"/>
    <property type="match status" value="1"/>
</dbReference>
<dbReference type="SMART" id="SM00179">
    <property type="entry name" value="EGF_CA"/>
    <property type="match status" value="1"/>
</dbReference>
<evidence type="ECO:0000256" key="1">
    <source>
        <dbReference type="ARBA" id="ARBA00004498"/>
    </source>
</evidence>
<dbReference type="FunFam" id="2.10.25.10:FF:000019">
    <property type="entry name" value="latent-transforming growth factor beta-binding protein 1 isoform X2"/>
    <property type="match status" value="1"/>
</dbReference>
<evidence type="ECO:0000259" key="11">
    <source>
        <dbReference type="PROSITE" id="PS50026"/>
    </source>
</evidence>
<evidence type="ECO:0000256" key="7">
    <source>
        <dbReference type="ARBA" id="ARBA00023157"/>
    </source>
</evidence>
<dbReference type="InterPro" id="IPR001881">
    <property type="entry name" value="EGF-like_Ca-bd_dom"/>
</dbReference>
<feature type="region of interest" description="Disordered" evidence="10">
    <location>
        <begin position="140"/>
        <end position="172"/>
    </location>
</feature>
<evidence type="ECO:0000256" key="10">
    <source>
        <dbReference type="SAM" id="MobiDB-lite"/>
    </source>
</evidence>
<evidence type="ECO:0000256" key="6">
    <source>
        <dbReference type="ARBA" id="ARBA00022737"/>
    </source>
</evidence>
<proteinExistence type="predicted"/>
<dbReference type="PROSITE" id="PS01187">
    <property type="entry name" value="EGF_CA"/>
    <property type="match status" value="1"/>
</dbReference>
<evidence type="ECO:0000259" key="12">
    <source>
        <dbReference type="PROSITE" id="PS51364"/>
    </source>
</evidence>
<dbReference type="InterPro" id="IPR000742">
    <property type="entry name" value="EGF"/>
</dbReference>
<keyword evidence="6" id="KW-0677">Repeat</keyword>
<dbReference type="GO" id="GO:0005509">
    <property type="term" value="F:calcium ion binding"/>
    <property type="evidence" value="ECO:0007669"/>
    <property type="project" value="InterPro"/>
</dbReference>
<evidence type="ECO:0000256" key="8">
    <source>
        <dbReference type="ARBA" id="ARBA00023180"/>
    </source>
</evidence>
<comment type="caution">
    <text evidence="9">Lacks conserved residue(s) required for the propagation of feature annotation.</text>
</comment>
<dbReference type="PROSITE" id="PS51364">
    <property type="entry name" value="TB"/>
    <property type="match status" value="1"/>
</dbReference>
<keyword evidence="3" id="KW-0272">Extracellular matrix</keyword>
<dbReference type="Gene3D" id="2.10.25.10">
    <property type="entry name" value="Laminin"/>
    <property type="match status" value="1"/>
</dbReference>
<dbReference type="Proteomes" id="UP001174136">
    <property type="component" value="Unassembled WGS sequence"/>
</dbReference>
<dbReference type="InterPro" id="IPR018097">
    <property type="entry name" value="EGF_Ca-bd_CS"/>
</dbReference>
<dbReference type="Gene3D" id="3.90.290.10">
    <property type="entry name" value="TGF-beta binding (TB) domain"/>
    <property type="match status" value="1"/>
</dbReference>
<feature type="domain" description="TB" evidence="12">
    <location>
        <begin position="63"/>
        <end position="119"/>
    </location>
</feature>
<dbReference type="InterPro" id="IPR000152">
    <property type="entry name" value="EGF-type_Asp/Asn_hydroxyl_site"/>
</dbReference>
<evidence type="ECO:0000256" key="5">
    <source>
        <dbReference type="ARBA" id="ARBA00022729"/>
    </source>
</evidence>
<dbReference type="SUPFAM" id="SSF57581">
    <property type="entry name" value="TB module/8-cys domain"/>
    <property type="match status" value="1"/>
</dbReference>
<keyword evidence="7" id="KW-1015">Disulfide bond</keyword>
<keyword evidence="14" id="KW-1185">Reference proteome</keyword>
<dbReference type="InterPro" id="IPR049883">
    <property type="entry name" value="NOTCH1_EGF-like"/>
</dbReference>
<accession>A0AA47P658</accession>
<comment type="caution">
    <text evidence="13">The sequence shown here is derived from an EMBL/GenBank/DDBJ whole genome shotgun (WGS) entry which is preliminary data.</text>
</comment>
<feature type="domain" description="EGF-like" evidence="11">
    <location>
        <begin position="13"/>
        <end position="49"/>
    </location>
</feature>
<keyword evidence="5" id="KW-0732">Signal</keyword>
<dbReference type="FunFam" id="3.90.290.10:FF:000001">
    <property type="entry name" value="Latent-transforming growth factor beta-binding protein 3 isoform 1"/>
    <property type="match status" value="1"/>
</dbReference>
<dbReference type="SUPFAM" id="SSF57196">
    <property type="entry name" value="EGF/Laminin"/>
    <property type="match status" value="1"/>
</dbReference>
<dbReference type="CDD" id="cd00054">
    <property type="entry name" value="EGF_CA"/>
    <property type="match status" value="1"/>
</dbReference>
<name>A0AA47P658_MERPO</name>
<dbReference type="EMBL" id="JAOPHQ010002139">
    <property type="protein sequence ID" value="KAK0148072.1"/>
    <property type="molecule type" value="Genomic_DNA"/>
</dbReference>
<comment type="subcellular location">
    <subcellularLocation>
        <location evidence="1">Secreted</location>
        <location evidence="1">Extracellular space</location>
        <location evidence="1">Extracellular matrix</location>
    </subcellularLocation>
</comment>
<dbReference type="AlphaFoldDB" id="A0AA47P658"/>
<dbReference type="PANTHER" id="PTHR47333:SF5">
    <property type="entry name" value="FIBRILLIN-3"/>
    <property type="match status" value="1"/>
</dbReference>
<dbReference type="InterPro" id="IPR017878">
    <property type="entry name" value="TB_dom"/>
</dbReference>
<evidence type="ECO:0000313" key="13">
    <source>
        <dbReference type="EMBL" id="KAK0148072.1"/>
    </source>
</evidence>
<evidence type="ECO:0000256" key="3">
    <source>
        <dbReference type="ARBA" id="ARBA00022530"/>
    </source>
</evidence>
<keyword evidence="4 9" id="KW-0245">EGF-like domain</keyword>
<keyword evidence="2" id="KW-0964">Secreted</keyword>
<dbReference type="PANTHER" id="PTHR47333">
    <property type="entry name" value="VON WILLEBRAND FACTOR C AND EGF DOMAIN-CONTAINING PROTEIN"/>
    <property type="match status" value="1"/>
</dbReference>
<keyword evidence="8" id="KW-0325">Glycoprotein</keyword>
<dbReference type="PROSITE" id="PS50026">
    <property type="entry name" value="EGF_3"/>
    <property type="match status" value="1"/>
</dbReference>
<dbReference type="Pfam" id="PF07645">
    <property type="entry name" value="EGF_CA"/>
    <property type="match status" value="1"/>
</dbReference>